<feature type="region of interest" description="Disordered" evidence="4">
    <location>
        <begin position="339"/>
        <end position="372"/>
    </location>
</feature>
<dbReference type="PANTHER" id="PTHR11142">
    <property type="entry name" value="PSEUDOURIDYLATE SYNTHASE"/>
    <property type="match status" value="1"/>
</dbReference>
<dbReference type="Gene3D" id="3.30.70.580">
    <property type="entry name" value="Pseudouridine synthase I, catalytic domain, N-terminal subdomain"/>
    <property type="match status" value="1"/>
</dbReference>
<feature type="compositionally biased region" description="Polar residues" evidence="4">
    <location>
        <begin position="420"/>
        <end position="430"/>
    </location>
</feature>
<dbReference type="GeneID" id="39748117"/>
<dbReference type="InterPro" id="IPR020103">
    <property type="entry name" value="PsdUridine_synth_cat_dom_sf"/>
</dbReference>
<feature type="domain" description="Pseudouridine synthase I TruA alpha/beta" evidence="6">
    <location>
        <begin position="602"/>
        <end position="705"/>
    </location>
</feature>
<dbReference type="OrthoDB" id="271910at2759"/>
<dbReference type="OMA" id="LPNDNIC"/>
<keyword evidence="8" id="KW-1185">Reference proteome</keyword>
<evidence type="ECO:0000259" key="6">
    <source>
        <dbReference type="Pfam" id="PF01416"/>
    </source>
</evidence>
<dbReference type="EMBL" id="BDQF01000011">
    <property type="protein sequence ID" value="GAW81395.1"/>
    <property type="molecule type" value="Genomic_DNA"/>
</dbReference>
<evidence type="ECO:0000256" key="5">
    <source>
        <dbReference type="SAM" id="SignalP"/>
    </source>
</evidence>
<feature type="region of interest" description="Disordered" evidence="4">
    <location>
        <begin position="95"/>
        <end position="133"/>
    </location>
</feature>
<accession>A0A1Y1JJ45</accession>
<dbReference type="Gene3D" id="3.30.70.660">
    <property type="entry name" value="Pseudouridine synthase I, catalytic domain, C-terminal subdomain"/>
    <property type="match status" value="1"/>
</dbReference>
<dbReference type="InterPro" id="IPR020094">
    <property type="entry name" value="TruA/RsuA/RluB/E/F_N"/>
</dbReference>
<dbReference type="AlphaFoldDB" id="A0A1Y1JJ45"/>
<gene>
    <name evidence="7" type="ORF">PGO_101520</name>
</gene>
<dbReference type="GO" id="GO:0009982">
    <property type="term" value="F:pseudouridine synthase activity"/>
    <property type="evidence" value="ECO:0007669"/>
    <property type="project" value="InterPro"/>
</dbReference>
<dbReference type="Gene3D" id="2.160.20.80">
    <property type="entry name" value="E3 ubiquitin-protein ligase SopA"/>
    <property type="match status" value="1"/>
</dbReference>
<keyword evidence="5" id="KW-0732">Signal</keyword>
<evidence type="ECO:0000256" key="1">
    <source>
        <dbReference type="ARBA" id="ARBA00009375"/>
    </source>
</evidence>
<organism evidence="7 8">
    <name type="scientific">Plasmodium gonderi</name>
    <dbReference type="NCBI Taxonomy" id="77519"/>
    <lineage>
        <taxon>Eukaryota</taxon>
        <taxon>Sar</taxon>
        <taxon>Alveolata</taxon>
        <taxon>Apicomplexa</taxon>
        <taxon>Aconoidasida</taxon>
        <taxon>Haemosporida</taxon>
        <taxon>Plasmodiidae</taxon>
        <taxon>Plasmodium</taxon>
        <taxon>Plasmodium (Plasmodium)</taxon>
    </lineage>
</organism>
<evidence type="ECO:0000256" key="4">
    <source>
        <dbReference type="SAM" id="MobiDB-lite"/>
    </source>
</evidence>
<name>A0A1Y1JJ45_PLAGO</name>
<comment type="caution">
    <text evidence="7">The sequence shown here is derived from an EMBL/GenBank/DDBJ whole genome shotgun (WGS) entry which is preliminary data.</text>
</comment>
<dbReference type="InterPro" id="IPR020097">
    <property type="entry name" value="PsdUridine_synth_TruA_a/b_dom"/>
</dbReference>
<evidence type="ECO:0000313" key="7">
    <source>
        <dbReference type="EMBL" id="GAW81395.1"/>
    </source>
</evidence>
<dbReference type="Pfam" id="PF01416">
    <property type="entry name" value="PseudoU_synth_1"/>
    <property type="match status" value="1"/>
</dbReference>
<sequence>MNPVFLLLYLSVLLKLKIKSKRTIKKTLKVKCIRLRNHLEKKYFVGIKLHKIKNEKKCKMTLHSVEEIAHEADQISTTNPPDQISIANSPDQISIANSPDQISSANSPDQISSANSPDQISSANSPDQPSQRGIQNRAKLTNLILIIDYDGTNYSGWTGLENESEIYLNATKNYKHITSEKKKNEKSKYKNTVQNTILNCILRIHGYGNDLNKFNEDISTHLKPFDFIGVSRTDKGVHAKEYVCQYISYEKTPPCEGNMSKIKKALNSLLNKDIKIIGVLNAPFHDFNVRYNNCGKIYTYNFDVRIPSQPLERNYAWQLYDDPRFSFLLRGKKAKKRKIKKEEVEEADVEEAGVEEAGVEEAGVEEADVHESDVQEADVHEADVQEADVHEADVHEADVQEADVHEAEVEEQKKSHNKEGNSFNSGTTEQTCKHNNKNTNGSSIISPCEKQNVIFHSDNNIIVQDDSFNHVCGEKISSTISDTSNDKTVNKTSNTHAQKDDVLSPNLQNHRKATSTNYEKNSYHSGKKTLTLEEYIYEKMTCCNSNEKREELPCSDSEDDAGEKTRKKNKGDVTHCLNIIKGKGGKKLTISCDIDKIKKCSKLFIGYHNFECFRGTLKGTEKLKKINTFCNIYFLDLYELKSNIYQFVIQGDRFLYHMIRIIVGTLLQVGVGLLQFQDVWEALYLSKPLKVKLCAPPHGLCLSKILFCTDVQERISTALLSH</sequence>
<dbReference type="Proteomes" id="UP000195521">
    <property type="component" value="Unassembled WGS sequence"/>
</dbReference>
<keyword evidence="3" id="KW-0413">Isomerase</keyword>
<feature type="signal peptide" evidence="5">
    <location>
        <begin position="1"/>
        <end position="20"/>
    </location>
</feature>
<proteinExistence type="inferred from homology"/>
<feature type="region of interest" description="Disordered" evidence="4">
    <location>
        <begin position="408"/>
        <end position="444"/>
    </location>
</feature>
<feature type="chain" id="PRO_5012463138" evidence="5">
    <location>
        <begin position="21"/>
        <end position="722"/>
    </location>
</feature>
<feature type="compositionally biased region" description="Basic and acidic residues" evidence="4">
    <location>
        <begin position="408"/>
        <end position="419"/>
    </location>
</feature>
<comment type="similarity">
    <text evidence="1">Belongs to the tRNA pseudouridine synthase TruA family.</text>
</comment>
<keyword evidence="2" id="KW-0819">tRNA processing</keyword>
<dbReference type="InterPro" id="IPR020095">
    <property type="entry name" value="PsdUridine_synth_TruA_C"/>
</dbReference>
<dbReference type="InterPro" id="IPR001406">
    <property type="entry name" value="PsdUridine_synth_TruA"/>
</dbReference>
<dbReference type="GO" id="GO:0003723">
    <property type="term" value="F:RNA binding"/>
    <property type="evidence" value="ECO:0007669"/>
    <property type="project" value="InterPro"/>
</dbReference>
<evidence type="ECO:0000256" key="2">
    <source>
        <dbReference type="ARBA" id="ARBA00022694"/>
    </source>
</evidence>
<evidence type="ECO:0000256" key="3">
    <source>
        <dbReference type="ARBA" id="ARBA00023235"/>
    </source>
</evidence>
<dbReference type="PANTHER" id="PTHR11142:SF0">
    <property type="entry name" value="TRNA PSEUDOURIDINE SYNTHASE-LIKE 1"/>
    <property type="match status" value="1"/>
</dbReference>
<dbReference type="GO" id="GO:0031119">
    <property type="term" value="P:tRNA pseudouridine synthesis"/>
    <property type="evidence" value="ECO:0007669"/>
    <property type="project" value="TreeGrafter"/>
</dbReference>
<evidence type="ECO:0000313" key="8">
    <source>
        <dbReference type="Proteomes" id="UP000195521"/>
    </source>
</evidence>
<feature type="compositionally biased region" description="Acidic residues" evidence="4">
    <location>
        <begin position="344"/>
        <end position="366"/>
    </location>
</feature>
<dbReference type="RefSeq" id="XP_028543984.1">
    <property type="nucleotide sequence ID" value="XM_028688183.1"/>
</dbReference>
<dbReference type="SUPFAM" id="SSF55120">
    <property type="entry name" value="Pseudouridine synthase"/>
    <property type="match status" value="1"/>
</dbReference>
<reference evidence="8" key="1">
    <citation type="submission" date="2017-04" db="EMBL/GenBank/DDBJ databases">
        <title>Plasmodium gonderi genome.</title>
        <authorList>
            <person name="Arisue N."/>
            <person name="Honma H."/>
            <person name="Kawai S."/>
            <person name="Tougan T."/>
            <person name="Tanabe K."/>
            <person name="Horii T."/>
        </authorList>
    </citation>
    <scope>NUCLEOTIDE SEQUENCE [LARGE SCALE GENOMIC DNA]</scope>
    <source>
        <strain evidence="8">ATCC 30045</strain>
    </source>
</reference>
<protein>
    <submittedName>
        <fullName evidence="7">tRNA pseudouridine synthase</fullName>
    </submittedName>
</protein>
<feature type="region of interest" description="Disordered" evidence="4">
    <location>
        <begin position="549"/>
        <end position="568"/>
    </location>
</feature>